<name>A0ABT2G0D6_9CORY</name>
<feature type="compositionally biased region" description="Low complexity" evidence="1">
    <location>
        <begin position="26"/>
        <end position="35"/>
    </location>
</feature>
<comment type="caution">
    <text evidence="2">The sequence shown here is derived from an EMBL/GenBank/DDBJ whole genome shotgun (WGS) entry which is preliminary data.</text>
</comment>
<dbReference type="RefSeq" id="WP_259428805.1">
    <property type="nucleotide sequence ID" value="NZ_JANWTC010000017.1"/>
</dbReference>
<protein>
    <submittedName>
        <fullName evidence="2">Uncharacterized protein</fullName>
    </submittedName>
</protein>
<dbReference type="Proteomes" id="UP001205965">
    <property type="component" value="Unassembled WGS sequence"/>
</dbReference>
<organism evidence="2 3">
    <name type="scientific">Corynebacterium lemuris</name>
    <dbReference type="NCBI Taxonomy" id="1859292"/>
    <lineage>
        <taxon>Bacteria</taxon>
        <taxon>Bacillati</taxon>
        <taxon>Actinomycetota</taxon>
        <taxon>Actinomycetes</taxon>
        <taxon>Mycobacteriales</taxon>
        <taxon>Corynebacteriaceae</taxon>
        <taxon>Corynebacterium</taxon>
    </lineage>
</organism>
<reference evidence="2 3" key="1">
    <citation type="submission" date="2022-08" db="EMBL/GenBank/DDBJ databases">
        <title>YIM 101645 draft genome.</title>
        <authorList>
            <person name="Chen X."/>
        </authorList>
    </citation>
    <scope>NUCLEOTIDE SEQUENCE [LARGE SCALE GENOMIC DNA]</scope>
    <source>
        <strain evidence="2 3">YIM 101645</strain>
    </source>
</reference>
<accession>A0ABT2G0D6</accession>
<evidence type="ECO:0000313" key="3">
    <source>
        <dbReference type="Proteomes" id="UP001205965"/>
    </source>
</evidence>
<evidence type="ECO:0000313" key="2">
    <source>
        <dbReference type="EMBL" id="MCS5480744.1"/>
    </source>
</evidence>
<dbReference type="EMBL" id="JANWTC010000017">
    <property type="protein sequence ID" value="MCS5480744.1"/>
    <property type="molecule type" value="Genomic_DNA"/>
</dbReference>
<proteinExistence type="predicted"/>
<feature type="region of interest" description="Disordered" evidence="1">
    <location>
        <begin position="26"/>
        <end position="49"/>
    </location>
</feature>
<feature type="compositionally biased region" description="Acidic residues" evidence="1">
    <location>
        <begin position="38"/>
        <end position="49"/>
    </location>
</feature>
<evidence type="ECO:0000256" key="1">
    <source>
        <dbReference type="SAM" id="MobiDB-lite"/>
    </source>
</evidence>
<keyword evidence="3" id="KW-1185">Reference proteome</keyword>
<sequence length="49" mass="5499">MARHYKARQEYFEEFDPERLAEQIKAQAAEAAAKAEQADDAGEDGADQQ</sequence>
<gene>
    <name evidence="2" type="ORF">NYP18_13950</name>
</gene>